<dbReference type="GO" id="GO:0003824">
    <property type="term" value="F:catalytic activity"/>
    <property type="evidence" value="ECO:0007669"/>
    <property type="project" value="UniProtKB-ARBA"/>
</dbReference>
<feature type="transmembrane region" description="Helical" evidence="3">
    <location>
        <begin position="190"/>
        <end position="208"/>
    </location>
</feature>
<dbReference type="Proteomes" id="UP000316905">
    <property type="component" value="Unassembled WGS sequence"/>
</dbReference>
<feature type="transmembrane region" description="Helical" evidence="3">
    <location>
        <begin position="12"/>
        <end position="31"/>
    </location>
</feature>
<dbReference type="InterPro" id="IPR000160">
    <property type="entry name" value="GGDEF_dom"/>
</dbReference>
<dbReference type="InterPro" id="IPR029787">
    <property type="entry name" value="Nucleotide_cyclase"/>
</dbReference>
<evidence type="ECO:0000313" key="6">
    <source>
        <dbReference type="Proteomes" id="UP000316905"/>
    </source>
</evidence>
<accession>A0A562PR13</accession>
<dbReference type="AlphaFoldDB" id="A0A562PR13"/>
<dbReference type="GO" id="GO:0005886">
    <property type="term" value="C:plasma membrane"/>
    <property type="evidence" value="ECO:0007669"/>
    <property type="project" value="UniProtKB-SubCell"/>
</dbReference>
<proteinExistence type="predicted"/>
<dbReference type="InterPro" id="IPR043128">
    <property type="entry name" value="Rev_trsase/Diguanyl_cyclase"/>
</dbReference>
<dbReference type="Pfam" id="PF00990">
    <property type="entry name" value="GGDEF"/>
    <property type="match status" value="1"/>
</dbReference>
<dbReference type="EMBL" id="VLKY01000028">
    <property type="protein sequence ID" value="TWI46875.1"/>
    <property type="molecule type" value="Genomic_DNA"/>
</dbReference>
<dbReference type="RefSeq" id="WP_145145902.1">
    <property type="nucleotide sequence ID" value="NZ_VLKY01000028.1"/>
</dbReference>
<evidence type="ECO:0000256" key="3">
    <source>
        <dbReference type="SAM" id="Phobius"/>
    </source>
</evidence>
<keyword evidence="3" id="KW-1133">Transmembrane helix</keyword>
<sequence>MPSQTQSNIRPSLVALITSLLFAILGGVAFINESQILIAQRLEEDRTQATTRSLRDLYENIEAMETGQRGYLLTGHASYLEPFEKGRNALKASFEELSMLIRADIYADQNLPDDLGTLIQLKQAELEKTITLRRQGKLSAALEIVNSNAGQDHMIRIHDLVMSHVNHYRTVHEKLLHEAQNRTQLTQRLFVSWLLVIAIMVALAFWNIRLVNRALKDMATKLSIEATHDPLTGLPNRRFLSSWLDASLATAARHDDSIALLYIDLDGFSVVNDTLGHDAGDTALCWVCSLFKSKLRESDFLARLGGDEFVVVTSNQNEQGAARVAQRLIDSLEASPPLEGVPKGALGASIGIAFSTYGVTAENLLASADKAMYQAKLAGKRCYHLAGPCHDFTAETTV</sequence>
<evidence type="ECO:0000259" key="4">
    <source>
        <dbReference type="PROSITE" id="PS50887"/>
    </source>
</evidence>
<dbReference type="FunFam" id="3.30.70.270:FF:000001">
    <property type="entry name" value="Diguanylate cyclase domain protein"/>
    <property type="match status" value="1"/>
</dbReference>
<keyword evidence="6" id="KW-1185">Reference proteome</keyword>
<comment type="subcellular location">
    <subcellularLocation>
        <location evidence="2">Cell inner membrane</location>
    </subcellularLocation>
</comment>
<name>A0A562PR13_9PSED</name>
<keyword evidence="3" id="KW-0472">Membrane</keyword>
<reference evidence="5 6" key="1">
    <citation type="journal article" date="2015" name="Stand. Genomic Sci.">
        <title>Genomic Encyclopedia of Bacterial and Archaeal Type Strains, Phase III: the genomes of soil and plant-associated and newly described type strains.</title>
        <authorList>
            <person name="Whitman W.B."/>
            <person name="Woyke T."/>
            <person name="Klenk H.P."/>
            <person name="Zhou Y."/>
            <person name="Lilburn T.G."/>
            <person name="Beck B.J."/>
            <person name="De Vos P."/>
            <person name="Vandamme P."/>
            <person name="Eisen J.A."/>
            <person name="Garrity G."/>
            <person name="Hugenholtz P."/>
            <person name="Kyrpides N.C."/>
        </authorList>
    </citation>
    <scope>NUCLEOTIDE SEQUENCE [LARGE SCALE GENOMIC DNA]</scope>
    <source>
        <strain evidence="5 6">CGMCC 1.6858</strain>
    </source>
</reference>
<keyword evidence="3" id="KW-0812">Transmembrane</keyword>
<comment type="cofactor">
    <cofactor evidence="1">
        <name>Mg(2+)</name>
        <dbReference type="ChEBI" id="CHEBI:18420"/>
    </cofactor>
</comment>
<dbReference type="PANTHER" id="PTHR46663:SF2">
    <property type="entry name" value="GGDEF DOMAIN-CONTAINING PROTEIN"/>
    <property type="match status" value="1"/>
</dbReference>
<evidence type="ECO:0000256" key="2">
    <source>
        <dbReference type="ARBA" id="ARBA00004533"/>
    </source>
</evidence>
<dbReference type="OrthoDB" id="9812260at2"/>
<evidence type="ECO:0000313" key="5">
    <source>
        <dbReference type="EMBL" id="TWI46875.1"/>
    </source>
</evidence>
<dbReference type="CDD" id="cd19410">
    <property type="entry name" value="HK9-like_sensor"/>
    <property type="match status" value="1"/>
</dbReference>
<dbReference type="SUPFAM" id="SSF55073">
    <property type="entry name" value="Nucleotide cyclase"/>
    <property type="match status" value="1"/>
</dbReference>
<gene>
    <name evidence="5" type="ORF">IQ22_04447</name>
</gene>
<evidence type="ECO:0000256" key="1">
    <source>
        <dbReference type="ARBA" id="ARBA00001946"/>
    </source>
</evidence>
<protein>
    <submittedName>
        <fullName evidence="5">Diguanylate cyclase (GGDEF)-like protein</fullName>
    </submittedName>
</protein>
<comment type="caution">
    <text evidence="5">The sequence shown here is derived from an EMBL/GenBank/DDBJ whole genome shotgun (WGS) entry which is preliminary data.</text>
</comment>
<organism evidence="5 6">
    <name type="scientific">Pseudomonas duriflava</name>
    <dbReference type="NCBI Taxonomy" id="459528"/>
    <lineage>
        <taxon>Bacteria</taxon>
        <taxon>Pseudomonadati</taxon>
        <taxon>Pseudomonadota</taxon>
        <taxon>Gammaproteobacteria</taxon>
        <taxon>Pseudomonadales</taxon>
        <taxon>Pseudomonadaceae</taxon>
        <taxon>Pseudomonas</taxon>
    </lineage>
</organism>
<dbReference type="InterPro" id="IPR052163">
    <property type="entry name" value="DGC-Regulatory_Protein"/>
</dbReference>
<dbReference type="Gene3D" id="3.30.70.270">
    <property type="match status" value="1"/>
</dbReference>
<dbReference type="SMART" id="SM00267">
    <property type="entry name" value="GGDEF"/>
    <property type="match status" value="1"/>
</dbReference>
<dbReference type="CDD" id="cd01949">
    <property type="entry name" value="GGDEF"/>
    <property type="match status" value="1"/>
</dbReference>
<feature type="domain" description="GGDEF" evidence="4">
    <location>
        <begin position="256"/>
        <end position="388"/>
    </location>
</feature>
<dbReference type="NCBIfam" id="TIGR00254">
    <property type="entry name" value="GGDEF"/>
    <property type="match status" value="1"/>
</dbReference>
<dbReference type="Pfam" id="PF05227">
    <property type="entry name" value="CHASE3"/>
    <property type="match status" value="1"/>
</dbReference>
<dbReference type="InterPro" id="IPR007891">
    <property type="entry name" value="CHASE3"/>
</dbReference>
<dbReference type="PROSITE" id="PS50887">
    <property type="entry name" value="GGDEF"/>
    <property type="match status" value="1"/>
</dbReference>
<dbReference type="PANTHER" id="PTHR46663">
    <property type="entry name" value="DIGUANYLATE CYCLASE DGCT-RELATED"/>
    <property type="match status" value="1"/>
</dbReference>